<sequence>DNLHKVIAHHRVPDTDYTIQFVDTHEKRLELFNAFIDFGRMFTEQALMISPTLLKSCIQVR</sequence>
<dbReference type="EMBL" id="CAJOBJ010095363">
    <property type="protein sequence ID" value="CAF4561937.1"/>
    <property type="molecule type" value="Genomic_DNA"/>
</dbReference>
<dbReference type="Proteomes" id="UP000681720">
    <property type="component" value="Unassembled WGS sequence"/>
</dbReference>
<evidence type="ECO:0000313" key="2">
    <source>
        <dbReference type="Proteomes" id="UP000681720"/>
    </source>
</evidence>
<feature type="non-terminal residue" evidence="1">
    <location>
        <position position="61"/>
    </location>
</feature>
<proteinExistence type="predicted"/>
<comment type="caution">
    <text evidence="1">The sequence shown here is derived from an EMBL/GenBank/DDBJ whole genome shotgun (WGS) entry which is preliminary data.</text>
</comment>
<organism evidence="1 2">
    <name type="scientific">Rotaria magnacalcarata</name>
    <dbReference type="NCBI Taxonomy" id="392030"/>
    <lineage>
        <taxon>Eukaryota</taxon>
        <taxon>Metazoa</taxon>
        <taxon>Spiralia</taxon>
        <taxon>Gnathifera</taxon>
        <taxon>Rotifera</taxon>
        <taxon>Eurotatoria</taxon>
        <taxon>Bdelloidea</taxon>
        <taxon>Philodinida</taxon>
        <taxon>Philodinidae</taxon>
        <taxon>Rotaria</taxon>
    </lineage>
</organism>
<name>A0A8S2YJA0_9BILA</name>
<protein>
    <submittedName>
        <fullName evidence="1">Uncharacterized protein</fullName>
    </submittedName>
</protein>
<dbReference type="AlphaFoldDB" id="A0A8S2YJA0"/>
<accession>A0A8S2YJA0</accession>
<feature type="non-terminal residue" evidence="1">
    <location>
        <position position="1"/>
    </location>
</feature>
<reference evidence="1" key="1">
    <citation type="submission" date="2021-02" db="EMBL/GenBank/DDBJ databases">
        <authorList>
            <person name="Nowell W R."/>
        </authorList>
    </citation>
    <scope>NUCLEOTIDE SEQUENCE</scope>
</reference>
<gene>
    <name evidence="1" type="ORF">GIL414_LOCUS37286</name>
</gene>
<evidence type="ECO:0000313" key="1">
    <source>
        <dbReference type="EMBL" id="CAF4561937.1"/>
    </source>
</evidence>